<proteinExistence type="predicted"/>
<dbReference type="OrthoDB" id="3697939at2"/>
<evidence type="ECO:0000313" key="2">
    <source>
        <dbReference type="Proteomes" id="UP000204221"/>
    </source>
</evidence>
<keyword evidence="2" id="KW-1185">Reference proteome</keyword>
<reference evidence="1 2" key="1">
    <citation type="submission" date="2017-07" db="EMBL/GenBank/DDBJ databases">
        <title>Complete genome sequence of Actinoalloteichus hoggarensis DSM 45943, type strain of Actinoalloteichus hoggarensis.</title>
        <authorList>
            <person name="Ruckert C."/>
            <person name="Nouioui I."/>
            <person name="Willmese J."/>
            <person name="van Wezel G."/>
            <person name="Klenk H.-P."/>
            <person name="Kalinowski J."/>
            <person name="Zotchev S.B."/>
        </authorList>
    </citation>
    <scope>NUCLEOTIDE SEQUENCE [LARGE SCALE GENOMIC DNA]</scope>
    <source>
        <strain evidence="1 2">DSM 45943</strain>
    </source>
</reference>
<accession>A0A221VW44</accession>
<dbReference type="KEGG" id="ahg:AHOG_00480"/>
<dbReference type="EMBL" id="CP022521">
    <property type="protein sequence ID" value="ASO17769.1"/>
    <property type="molecule type" value="Genomic_DNA"/>
</dbReference>
<gene>
    <name evidence="1" type="ORF">AHOG_00480</name>
</gene>
<dbReference type="Proteomes" id="UP000204221">
    <property type="component" value="Chromosome"/>
</dbReference>
<protein>
    <submittedName>
        <fullName evidence="1">Uncharacterized protein</fullName>
    </submittedName>
</protein>
<organism evidence="1 2">
    <name type="scientific">Actinoalloteichus hoggarensis</name>
    <dbReference type="NCBI Taxonomy" id="1470176"/>
    <lineage>
        <taxon>Bacteria</taxon>
        <taxon>Bacillati</taxon>
        <taxon>Actinomycetota</taxon>
        <taxon>Actinomycetes</taxon>
        <taxon>Pseudonocardiales</taxon>
        <taxon>Pseudonocardiaceae</taxon>
        <taxon>Actinoalloteichus</taxon>
    </lineage>
</organism>
<sequence length="107" mass="11927">MADGYEIDLDRAPQILANLKNAHDSIVEIQAEARQLARYSLRGTDGVSRHASAELQRFATNPESGSLFEAITAYMTALKDQIHALEDNLARYQDLEELNQIKATPIN</sequence>
<dbReference type="AlphaFoldDB" id="A0A221VW44"/>
<name>A0A221VW44_9PSEU</name>
<dbReference type="RefSeq" id="WP_157736556.1">
    <property type="nucleotide sequence ID" value="NZ_CP022521.1"/>
</dbReference>
<evidence type="ECO:0000313" key="1">
    <source>
        <dbReference type="EMBL" id="ASO17769.1"/>
    </source>
</evidence>